<comment type="caution">
    <text evidence="2">The sequence shown here is derived from an EMBL/GenBank/DDBJ whole genome shotgun (WGS) entry which is preliminary data.</text>
</comment>
<keyword evidence="2" id="KW-0456">Lyase</keyword>
<sequence>MKTIKKNGRKIEVVKMKYLTSKTWFDYASTSKYESWMAAINPIVNSINTLQKTEELYTPYRATFCMPKISDYSYTKVQAINKSNNTRYDAMETVITFANGDKVTVSCPIEEANQYTGFYTAIAKYAMGNSNKVNNEADYWINKLPKQKAKTEEKARRLKEQAKNIKRKKERRLQKEREDMEAKRLADKYKIKLIANKKYGVPLDFEP</sequence>
<protein>
    <submittedName>
        <fullName evidence="2">Nitrile hydratase subunit beta</fullName>
        <ecNumber evidence="2">4.2.1.84</ecNumber>
    </submittedName>
</protein>
<feature type="compositionally biased region" description="Basic and acidic residues" evidence="1">
    <location>
        <begin position="150"/>
        <end position="163"/>
    </location>
</feature>
<gene>
    <name evidence="2" type="ORF">PNV70_02935</name>
</gene>
<evidence type="ECO:0000313" key="2">
    <source>
        <dbReference type="EMBL" id="MDB8741027.1"/>
    </source>
</evidence>
<dbReference type="GO" id="GO:0018822">
    <property type="term" value="F:nitrile hydratase activity"/>
    <property type="evidence" value="ECO:0007669"/>
    <property type="project" value="UniProtKB-EC"/>
</dbReference>
<proteinExistence type="predicted"/>
<dbReference type="EC" id="4.2.1.84" evidence="2"/>
<name>A0AAW6DW11_9FIRM</name>
<dbReference type="AlphaFoldDB" id="A0AAW6DW11"/>
<evidence type="ECO:0000256" key="1">
    <source>
        <dbReference type="SAM" id="MobiDB-lite"/>
    </source>
</evidence>
<accession>A0AAW6DW11</accession>
<dbReference type="Proteomes" id="UP001211421">
    <property type="component" value="Unassembled WGS sequence"/>
</dbReference>
<dbReference type="RefSeq" id="WP_118059913.1">
    <property type="nucleotide sequence ID" value="NZ_JADMNX010000002.1"/>
</dbReference>
<organism evidence="2 3">
    <name type="scientific">Ruminococcus bicirculans</name>
    <name type="common">ex Wegman et al. 2014</name>
    <dbReference type="NCBI Taxonomy" id="1160721"/>
    <lineage>
        <taxon>Bacteria</taxon>
        <taxon>Bacillati</taxon>
        <taxon>Bacillota</taxon>
        <taxon>Clostridia</taxon>
        <taxon>Eubacteriales</taxon>
        <taxon>Oscillospiraceae</taxon>
        <taxon>Ruminococcus</taxon>
    </lineage>
</organism>
<dbReference type="EMBL" id="JAQMLS010000002">
    <property type="protein sequence ID" value="MDB8741027.1"/>
    <property type="molecule type" value="Genomic_DNA"/>
</dbReference>
<reference evidence="2" key="1">
    <citation type="submission" date="2023-01" db="EMBL/GenBank/DDBJ databases">
        <title>Human gut microbiome strain richness.</title>
        <authorList>
            <person name="Chen-Liaw A."/>
        </authorList>
    </citation>
    <scope>NUCLEOTIDE SEQUENCE</scope>
    <source>
        <strain evidence="2">D59st1_B8_D59t2_181005</strain>
    </source>
</reference>
<evidence type="ECO:0000313" key="3">
    <source>
        <dbReference type="Proteomes" id="UP001211421"/>
    </source>
</evidence>
<feature type="region of interest" description="Disordered" evidence="1">
    <location>
        <begin position="150"/>
        <end position="179"/>
    </location>
</feature>